<dbReference type="EMBL" id="VWXX01000006">
    <property type="protein sequence ID" value="KAA6186039.1"/>
    <property type="molecule type" value="Genomic_DNA"/>
</dbReference>
<keyword evidence="2" id="KW-0997">Cell inner membrane</keyword>
<dbReference type="Gene3D" id="2.60.450.10">
    <property type="entry name" value="Lipopolysaccharide (LPS) transport protein A like domain"/>
    <property type="match status" value="1"/>
</dbReference>
<dbReference type="PANTHER" id="PTHR37481:SF1">
    <property type="entry name" value="LIPOPOLYSACCHARIDE EXPORT SYSTEM PROTEIN LPTC"/>
    <property type="match status" value="1"/>
</dbReference>
<dbReference type="InterPro" id="IPR026265">
    <property type="entry name" value="LptC"/>
</dbReference>
<dbReference type="GO" id="GO:0017089">
    <property type="term" value="F:glycolipid transfer activity"/>
    <property type="evidence" value="ECO:0007669"/>
    <property type="project" value="TreeGrafter"/>
</dbReference>
<dbReference type="InterPro" id="IPR052363">
    <property type="entry name" value="LPS_export_LptC"/>
</dbReference>
<keyword evidence="4 6" id="KW-1133">Transmembrane helix</keyword>
<dbReference type="GO" id="GO:0030288">
    <property type="term" value="C:outer membrane-bounded periplasmic space"/>
    <property type="evidence" value="ECO:0007669"/>
    <property type="project" value="TreeGrafter"/>
</dbReference>
<keyword evidence="5 6" id="KW-0472">Membrane</keyword>
<dbReference type="AlphaFoldDB" id="A0A5M8FMT8"/>
<evidence type="ECO:0000256" key="5">
    <source>
        <dbReference type="ARBA" id="ARBA00023136"/>
    </source>
</evidence>
<dbReference type="GO" id="GO:0015221">
    <property type="term" value="F:lipopolysaccharide transmembrane transporter activity"/>
    <property type="evidence" value="ECO:0007669"/>
    <property type="project" value="InterPro"/>
</dbReference>
<name>A0A5M8FMT8_9GAMM</name>
<dbReference type="RefSeq" id="WP_150091672.1">
    <property type="nucleotide sequence ID" value="NZ_JBFUOH010000112.1"/>
</dbReference>
<evidence type="ECO:0000256" key="2">
    <source>
        <dbReference type="ARBA" id="ARBA00022519"/>
    </source>
</evidence>
<dbReference type="PANTHER" id="PTHR37481">
    <property type="entry name" value="LIPOPOLYSACCHARIDE EXPORT SYSTEM PROTEIN LPTC"/>
    <property type="match status" value="1"/>
</dbReference>
<dbReference type="Pfam" id="PF06835">
    <property type="entry name" value="LptC"/>
    <property type="match status" value="1"/>
</dbReference>
<dbReference type="NCBIfam" id="TIGR04409">
    <property type="entry name" value="LptC_YrbK"/>
    <property type="match status" value="1"/>
</dbReference>
<gene>
    <name evidence="7" type="primary">lptC</name>
    <name evidence="7" type="ORF">F2Q65_06655</name>
</gene>
<dbReference type="GO" id="GO:0005886">
    <property type="term" value="C:plasma membrane"/>
    <property type="evidence" value="ECO:0007669"/>
    <property type="project" value="InterPro"/>
</dbReference>
<evidence type="ECO:0000313" key="7">
    <source>
        <dbReference type="EMBL" id="KAA6186039.1"/>
    </source>
</evidence>
<dbReference type="OrthoDB" id="5973594at2"/>
<organism evidence="7 8">
    <name type="scientific">Thiohalocapsa marina</name>
    <dbReference type="NCBI Taxonomy" id="424902"/>
    <lineage>
        <taxon>Bacteria</taxon>
        <taxon>Pseudomonadati</taxon>
        <taxon>Pseudomonadota</taxon>
        <taxon>Gammaproteobacteria</taxon>
        <taxon>Chromatiales</taxon>
        <taxon>Chromatiaceae</taxon>
        <taxon>Thiohalocapsa</taxon>
    </lineage>
</organism>
<proteinExistence type="predicted"/>
<evidence type="ECO:0000256" key="1">
    <source>
        <dbReference type="ARBA" id="ARBA00022475"/>
    </source>
</evidence>
<comment type="caution">
    <text evidence="7">The sequence shown here is derived from an EMBL/GenBank/DDBJ whole genome shotgun (WGS) entry which is preliminary data.</text>
</comment>
<sequence>MDGSTHALSGRRPWLVGLLLAAAGLAAWWYRQPGPAPDTATATAGTTPDYVVEGLTAVTMDEFGRPQRRLTTPRLRHYAEADSSELDTPQLVLLEEGAPPWIVRSERGRVLDNGDEVVLQGAVRAERAAFGSNEAVTLTTSELLILPDVHYAESDQPVRLESGRDWIDASEGMRLWFAEPMRTQLFGRARALMHVAESATTPADAAVPP</sequence>
<protein>
    <submittedName>
        <fullName evidence="7">LPS export ABC transporter periplasmic protein LptC</fullName>
    </submittedName>
</protein>
<dbReference type="InterPro" id="IPR010664">
    <property type="entry name" value="LipoPS_assembly_LptC-rel"/>
</dbReference>
<evidence type="ECO:0000256" key="3">
    <source>
        <dbReference type="ARBA" id="ARBA00022692"/>
    </source>
</evidence>
<keyword evidence="1" id="KW-1003">Cell membrane</keyword>
<keyword evidence="8" id="KW-1185">Reference proteome</keyword>
<evidence type="ECO:0000256" key="4">
    <source>
        <dbReference type="ARBA" id="ARBA00022989"/>
    </source>
</evidence>
<feature type="transmembrane region" description="Helical" evidence="6">
    <location>
        <begin position="12"/>
        <end position="30"/>
    </location>
</feature>
<reference evidence="7 8" key="1">
    <citation type="submission" date="2019-09" db="EMBL/GenBank/DDBJ databases">
        <title>Whole-genome sequence of the purple sulfur bacterium Thiohalocapsa marina DSM 19078.</title>
        <authorList>
            <person name="Kyndt J.A."/>
            <person name="Meyer T.E."/>
        </authorList>
    </citation>
    <scope>NUCLEOTIDE SEQUENCE [LARGE SCALE GENOMIC DNA]</scope>
    <source>
        <strain evidence="7 8">DSM 19078</strain>
    </source>
</reference>
<dbReference type="Proteomes" id="UP000322981">
    <property type="component" value="Unassembled WGS sequence"/>
</dbReference>
<keyword evidence="3 6" id="KW-0812">Transmembrane</keyword>
<evidence type="ECO:0000256" key="6">
    <source>
        <dbReference type="SAM" id="Phobius"/>
    </source>
</evidence>
<accession>A0A5M8FMT8</accession>
<evidence type="ECO:0000313" key="8">
    <source>
        <dbReference type="Proteomes" id="UP000322981"/>
    </source>
</evidence>